<evidence type="ECO:0000256" key="4">
    <source>
        <dbReference type="ARBA" id="ARBA00023204"/>
    </source>
</evidence>
<dbReference type="AlphaFoldDB" id="A0A6J6TY52"/>
<dbReference type="InterPro" id="IPR011114">
    <property type="entry name" value="RuvA_C"/>
</dbReference>
<dbReference type="CDD" id="cd14332">
    <property type="entry name" value="UBA_RuvA_C"/>
    <property type="match status" value="1"/>
</dbReference>
<dbReference type="NCBIfam" id="TIGR00084">
    <property type="entry name" value="ruvA"/>
    <property type="match status" value="1"/>
</dbReference>
<dbReference type="Gene3D" id="1.10.150.20">
    <property type="entry name" value="5' to 3' exonuclease, C-terminal subdomain"/>
    <property type="match status" value="1"/>
</dbReference>
<dbReference type="GO" id="GO:0006310">
    <property type="term" value="P:DNA recombination"/>
    <property type="evidence" value="ECO:0007669"/>
    <property type="project" value="InterPro"/>
</dbReference>
<feature type="domain" description="DNA helicase Holliday junction RuvA type" evidence="5">
    <location>
        <begin position="1"/>
        <end position="64"/>
    </location>
</feature>
<evidence type="ECO:0000313" key="7">
    <source>
        <dbReference type="EMBL" id="CAB4751958.1"/>
    </source>
</evidence>
<dbReference type="InterPro" id="IPR000085">
    <property type="entry name" value="RuvA"/>
</dbReference>
<dbReference type="SUPFAM" id="SSF47781">
    <property type="entry name" value="RuvA domain 2-like"/>
    <property type="match status" value="1"/>
</dbReference>
<dbReference type="EMBL" id="CAFBOS010000038">
    <property type="protein sequence ID" value="CAB4988691.1"/>
    <property type="molecule type" value="Genomic_DNA"/>
</dbReference>
<dbReference type="Pfam" id="PF01330">
    <property type="entry name" value="RuvA_N"/>
    <property type="match status" value="1"/>
</dbReference>
<evidence type="ECO:0000313" key="10">
    <source>
        <dbReference type="EMBL" id="CAB4988691.1"/>
    </source>
</evidence>
<keyword evidence="3" id="KW-0238">DNA-binding</keyword>
<dbReference type="GO" id="GO:0009378">
    <property type="term" value="F:four-way junction helicase activity"/>
    <property type="evidence" value="ECO:0007669"/>
    <property type="project" value="InterPro"/>
</dbReference>
<evidence type="ECO:0000259" key="6">
    <source>
        <dbReference type="Pfam" id="PF07499"/>
    </source>
</evidence>
<feature type="domain" description="Holliday junction DNA helicase RuvA C-terminal" evidence="6">
    <location>
        <begin position="165"/>
        <end position="209"/>
    </location>
</feature>
<keyword evidence="2" id="KW-0227">DNA damage</keyword>
<accession>A0A6J6TY52</accession>
<gene>
    <name evidence="7" type="ORF">UFOPK2754_01859</name>
    <name evidence="8" type="ORF">UFOPK3139_02953</name>
    <name evidence="9" type="ORF">UFOPK3543_00649</name>
    <name evidence="10" type="ORF">UFOPK3967_00854</name>
</gene>
<dbReference type="EMBL" id="CAFBMH010000015">
    <property type="protein sequence ID" value="CAB4897191.1"/>
    <property type="molecule type" value="Genomic_DNA"/>
</dbReference>
<dbReference type="GO" id="GO:0005524">
    <property type="term" value="F:ATP binding"/>
    <property type="evidence" value="ECO:0007669"/>
    <property type="project" value="InterPro"/>
</dbReference>
<dbReference type="GO" id="GO:0003677">
    <property type="term" value="F:DNA binding"/>
    <property type="evidence" value="ECO:0007669"/>
    <property type="project" value="UniProtKB-KW"/>
</dbReference>
<organism evidence="7">
    <name type="scientific">freshwater metagenome</name>
    <dbReference type="NCBI Taxonomy" id="449393"/>
    <lineage>
        <taxon>unclassified sequences</taxon>
        <taxon>metagenomes</taxon>
        <taxon>ecological metagenomes</taxon>
    </lineage>
</organism>
<name>A0A6J6TY52_9ZZZZ</name>
<dbReference type="Gene3D" id="2.40.50.140">
    <property type="entry name" value="Nucleic acid-binding proteins"/>
    <property type="match status" value="1"/>
</dbReference>
<reference evidence="7" key="1">
    <citation type="submission" date="2020-05" db="EMBL/GenBank/DDBJ databases">
        <authorList>
            <person name="Chiriac C."/>
            <person name="Salcher M."/>
            <person name="Ghai R."/>
            <person name="Kavagutti S V."/>
        </authorList>
    </citation>
    <scope>NUCLEOTIDE SEQUENCE</scope>
</reference>
<dbReference type="GO" id="GO:0009379">
    <property type="term" value="C:Holliday junction helicase complex"/>
    <property type="evidence" value="ECO:0007669"/>
    <property type="project" value="InterPro"/>
</dbReference>
<keyword evidence="1" id="KW-0963">Cytoplasm</keyword>
<evidence type="ECO:0000313" key="8">
    <source>
        <dbReference type="EMBL" id="CAB4836509.1"/>
    </source>
</evidence>
<dbReference type="GO" id="GO:0006281">
    <property type="term" value="P:DNA repair"/>
    <property type="evidence" value="ECO:0007669"/>
    <property type="project" value="UniProtKB-KW"/>
</dbReference>
<dbReference type="Pfam" id="PF14520">
    <property type="entry name" value="HHH_5"/>
    <property type="match status" value="1"/>
</dbReference>
<protein>
    <submittedName>
        <fullName evidence="7">Unannotated protein</fullName>
    </submittedName>
</protein>
<dbReference type="HAMAP" id="MF_00031">
    <property type="entry name" value="DNA_HJ_migration_RuvA"/>
    <property type="match status" value="1"/>
</dbReference>
<dbReference type="InterPro" id="IPR012340">
    <property type="entry name" value="NA-bd_OB-fold"/>
</dbReference>
<evidence type="ECO:0000313" key="9">
    <source>
        <dbReference type="EMBL" id="CAB4897191.1"/>
    </source>
</evidence>
<dbReference type="EMBL" id="CAEZYR010000068">
    <property type="protein sequence ID" value="CAB4751958.1"/>
    <property type="molecule type" value="Genomic_DNA"/>
</dbReference>
<evidence type="ECO:0000256" key="3">
    <source>
        <dbReference type="ARBA" id="ARBA00023125"/>
    </source>
</evidence>
<dbReference type="InterPro" id="IPR010994">
    <property type="entry name" value="RuvA_2-like"/>
</dbReference>
<dbReference type="EMBL" id="CAFABA010000186">
    <property type="protein sequence ID" value="CAB4836509.1"/>
    <property type="molecule type" value="Genomic_DNA"/>
</dbReference>
<evidence type="ECO:0000256" key="2">
    <source>
        <dbReference type="ARBA" id="ARBA00022763"/>
    </source>
</evidence>
<evidence type="ECO:0000256" key="1">
    <source>
        <dbReference type="ARBA" id="ARBA00022490"/>
    </source>
</evidence>
<evidence type="ECO:0000259" key="5">
    <source>
        <dbReference type="Pfam" id="PF01330"/>
    </source>
</evidence>
<dbReference type="SUPFAM" id="SSF50249">
    <property type="entry name" value="Nucleic acid-binding proteins"/>
    <property type="match status" value="1"/>
</dbReference>
<proteinExistence type="inferred from homology"/>
<keyword evidence="4" id="KW-0234">DNA repair</keyword>
<sequence>MIGSLRGLLLDRDRNFGEVLVEVGGLGYRITVTPNTSLDLGEVGDTVFVHIHHHVREDAVTLYGFATKEERSCFEALISAHGVGPSLALAILSVHAPAQLRLALASDDVASLCLVPGVGRKTAVRLLVELKSKLDLPDVVELAALADAAAGHEPSGAGRGARPSNVLADVRDALGGLGYDLDEIRDVLGRLPAEGDAADLVRQALKLLAVRV</sequence>
<dbReference type="Pfam" id="PF07499">
    <property type="entry name" value="RuvA_C"/>
    <property type="match status" value="1"/>
</dbReference>
<dbReference type="InterPro" id="IPR013849">
    <property type="entry name" value="DNA_helicase_Holl-junc_RuvA_I"/>
</dbReference>